<dbReference type="Gene3D" id="6.10.140.2220">
    <property type="match status" value="1"/>
</dbReference>
<gene>
    <name evidence="7" type="ORF">R3P38DRAFT_1110338</name>
</gene>
<evidence type="ECO:0000313" key="7">
    <source>
        <dbReference type="EMBL" id="KAK7022155.1"/>
    </source>
</evidence>
<evidence type="ECO:0000256" key="2">
    <source>
        <dbReference type="ARBA" id="ARBA00022771"/>
    </source>
</evidence>
<evidence type="ECO:0000259" key="6">
    <source>
        <dbReference type="PROSITE" id="PS50865"/>
    </source>
</evidence>
<accession>A0AAW0B800</accession>
<evidence type="ECO:0000256" key="4">
    <source>
        <dbReference type="PROSITE-ProRule" id="PRU00134"/>
    </source>
</evidence>
<keyword evidence="3" id="KW-0862">Zinc</keyword>
<evidence type="ECO:0000313" key="8">
    <source>
        <dbReference type="Proteomes" id="UP001362999"/>
    </source>
</evidence>
<keyword evidence="1" id="KW-0479">Metal-binding</keyword>
<organism evidence="7 8">
    <name type="scientific">Favolaschia claudopus</name>
    <dbReference type="NCBI Taxonomy" id="2862362"/>
    <lineage>
        <taxon>Eukaryota</taxon>
        <taxon>Fungi</taxon>
        <taxon>Dikarya</taxon>
        <taxon>Basidiomycota</taxon>
        <taxon>Agaricomycotina</taxon>
        <taxon>Agaricomycetes</taxon>
        <taxon>Agaricomycetidae</taxon>
        <taxon>Agaricales</taxon>
        <taxon>Marasmiineae</taxon>
        <taxon>Mycenaceae</taxon>
        <taxon>Favolaschia</taxon>
    </lineage>
</organism>
<dbReference type="InterPro" id="IPR002893">
    <property type="entry name" value="Znf_MYND"/>
</dbReference>
<dbReference type="Pfam" id="PF01753">
    <property type="entry name" value="zf-MYND"/>
    <property type="match status" value="1"/>
</dbReference>
<evidence type="ECO:0000256" key="3">
    <source>
        <dbReference type="ARBA" id="ARBA00022833"/>
    </source>
</evidence>
<protein>
    <submittedName>
        <fullName evidence="7">Ankyrin repeat and mynd domain-containing 2</fullName>
    </submittedName>
</protein>
<dbReference type="SUPFAM" id="SSF144232">
    <property type="entry name" value="HIT/MYND zinc finger-like"/>
    <property type="match status" value="1"/>
</dbReference>
<evidence type="ECO:0000256" key="5">
    <source>
        <dbReference type="SAM" id="MobiDB-lite"/>
    </source>
</evidence>
<reference evidence="7 8" key="1">
    <citation type="journal article" date="2024" name="J Genomics">
        <title>Draft genome sequencing and assembly of Favolaschia claudopus CIRM-BRFM 2984 isolated from oak limbs.</title>
        <authorList>
            <person name="Navarro D."/>
            <person name="Drula E."/>
            <person name="Chaduli D."/>
            <person name="Cazenave R."/>
            <person name="Ahrendt S."/>
            <person name="Wang J."/>
            <person name="Lipzen A."/>
            <person name="Daum C."/>
            <person name="Barry K."/>
            <person name="Grigoriev I.V."/>
            <person name="Favel A."/>
            <person name="Rosso M.N."/>
            <person name="Martin F."/>
        </authorList>
    </citation>
    <scope>NUCLEOTIDE SEQUENCE [LARGE SCALE GENOMIC DNA]</scope>
    <source>
        <strain evidence="7 8">CIRM-BRFM 2984</strain>
    </source>
</reference>
<keyword evidence="8" id="KW-1185">Reference proteome</keyword>
<feature type="compositionally biased region" description="Basic and acidic residues" evidence="5">
    <location>
        <begin position="1"/>
        <end position="10"/>
    </location>
</feature>
<dbReference type="EMBL" id="JAWWNJ010000037">
    <property type="protein sequence ID" value="KAK7022155.1"/>
    <property type="molecule type" value="Genomic_DNA"/>
</dbReference>
<comment type="caution">
    <text evidence="7">The sequence shown here is derived from an EMBL/GenBank/DDBJ whole genome shotgun (WGS) entry which is preliminary data.</text>
</comment>
<dbReference type="PROSITE" id="PS50865">
    <property type="entry name" value="ZF_MYND_2"/>
    <property type="match status" value="1"/>
</dbReference>
<evidence type="ECO:0000256" key="1">
    <source>
        <dbReference type="ARBA" id="ARBA00022723"/>
    </source>
</evidence>
<keyword evidence="2 4" id="KW-0863">Zinc-finger</keyword>
<dbReference type="GO" id="GO:0008270">
    <property type="term" value="F:zinc ion binding"/>
    <property type="evidence" value="ECO:0007669"/>
    <property type="project" value="UniProtKB-KW"/>
</dbReference>
<feature type="region of interest" description="Disordered" evidence="5">
    <location>
        <begin position="1"/>
        <end position="25"/>
    </location>
</feature>
<dbReference type="AlphaFoldDB" id="A0AAW0B800"/>
<name>A0AAW0B800_9AGAR</name>
<proteinExistence type="predicted"/>
<dbReference type="Proteomes" id="UP001362999">
    <property type="component" value="Unassembled WGS sequence"/>
</dbReference>
<feature type="domain" description="MYND-type" evidence="6">
    <location>
        <begin position="278"/>
        <end position="315"/>
    </location>
</feature>
<sequence length="333" mass="37529">MEDLKLEGRLRHVSPSPSASSPTTMNFGIGVTQLPAVRFHDTDILPLSAPADHPRIIKSGVGSTQHPKSPRVAGSDMVFTLLYQLEQPELLERLLDTDGTATFFFRMMAYVHSGEDLYVKRDAMDVEIVFLSRGSKDESKPNKGVRYTIRKRDTSSVYKTGPWDLRSAFDSNGGGGTTKAYILAQDSDLAHRIWNNFHLHQLEGPRTRGQNTVRIEWAGMSSAAREKCDGWIAGCRDKVEREKTESATQYQKLKAEKGIDKILADGFEDYKKTALKCRAECGVAVATMRCGKCHFARYCSAACQRDDWKYHKSSCGKEDTWDWTQEKFEDLLK</sequence>